<gene>
    <name evidence="8" type="ORF">SteCoe_6069</name>
</gene>
<evidence type="ECO:0000256" key="5">
    <source>
        <dbReference type="ARBA" id="ARBA00023098"/>
    </source>
</evidence>
<keyword evidence="3" id="KW-0378">Hydrolase</keyword>
<evidence type="ECO:0000259" key="7">
    <source>
        <dbReference type="Pfam" id="PF00561"/>
    </source>
</evidence>
<comment type="caution">
    <text evidence="8">The sequence shown here is derived from an EMBL/GenBank/DDBJ whole genome shotgun (WGS) entry which is preliminary data.</text>
</comment>
<dbReference type="OrthoDB" id="8040642at2759"/>
<dbReference type="InterPro" id="IPR000073">
    <property type="entry name" value="AB_hydrolase_1"/>
</dbReference>
<dbReference type="PANTHER" id="PTHR11005">
    <property type="entry name" value="LYSOSOMAL ACID LIPASE-RELATED"/>
    <property type="match status" value="1"/>
</dbReference>
<keyword evidence="2" id="KW-0732">Signal</keyword>
<evidence type="ECO:0000256" key="6">
    <source>
        <dbReference type="ARBA" id="ARBA00023180"/>
    </source>
</evidence>
<reference evidence="8 9" key="1">
    <citation type="submission" date="2016-11" db="EMBL/GenBank/DDBJ databases">
        <title>The macronuclear genome of Stentor coeruleus: a giant cell with tiny introns.</title>
        <authorList>
            <person name="Slabodnick M."/>
            <person name="Ruby J.G."/>
            <person name="Reiff S.B."/>
            <person name="Swart E.C."/>
            <person name="Gosai S."/>
            <person name="Prabakaran S."/>
            <person name="Witkowska E."/>
            <person name="Larue G.E."/>
            <person name="Fisher S."/>
            <person name="Freeman R.M."/>
            <person name="Gunawardena J."/>
            <person name="Chu W."/>
            <person name="Stover N.A."/>
            <person name="Gregory B.D."/>
            <person name="Nowacki M."/>
            <person name="Derisi J."/>
            <person name="Roy S.W."/>
            <person name="Marshall W.F."/>
            <person name="Sood P."/>
        </authorList>
    </citation>
    <scope>NUCLEOTIDE SEQUENCE [LARGE SCALE GENOMIC DNA]</scope>
    <source>
        <strain evidence="8">WM001</strain>
    </source>
</reference>
<dbReference type="InterPro" id="IPR029058">
    <property type="entry name" value="AB_hydrolase_fold"/>
</dbReference>
<evidence type="ECO:0000256" key="1">
    <source>
        <dbReference type="ARBA" id="ARBA00010701"/>
    </source>
</evidence>
<evidence type="ECO:0000313" key="9">
    <source>
        <dbReference type="Proteomes" id="UP000187209"/>
    </source>
</evidence>
<dbReference type="Pfam" id="PF00561">
    <property type="entry name" value="Abhydrolase_1"/>
    <property type="match status" value="1"/>
</dbReference>
<dbReference type="FunFam" id="3.40.50.1820:FF:000057">
    <property type="entry name" value="Lipase"/>
    <property type="match status" value="1"/>
</dbReference>
<dbReference type="GO" id="GO:0016787">
    <property type="term" value="F:hydrolase activity"/>
    <property type="evidence" value="ECO:0007669"/>
    <property type="project" value="UniProtKB-KW"/>
</dbReference>
<feature type="domain" description="AB hydrolase-1" evidence="7">
    <location>
        <begin position="77"/>
        <end position="365"/>
    </location>
</feature>
<organism evidence="8 9">
    <name type="scientific">Stentor coeruleus</name>
    <dbReference type="NCBI Taxonomy" id="5963"/>
    <lineage>
        <taxon>Eukaryota</taxon>
        <taxon>Sar</taxon>
        <taxon>Alveolata</taxon>
        <taxon>Ciliophora</taxon>
        <taxon>Postciliodesmatophora</taxon>
        <taxon>Heterotrichea</taxon>
        <taxon>Heterotrichida</taxon>
        <taxon>Stentoridae</taxon>
        <taxon>Stentor</taxon>
    </lineage>
</organism>
<comment type="similarity">
    <text evidence="1">Belongs to the AB hydrolase superfamily. Lipase family.</text>
</comment>
<evidence type="ECO:0000313" key="8">
    <source>
        <dbReference type="EMBL" id="OMJ91388.1"/>
    </source>
</evidence>
<dbReference type="Proteomes" id="UP000187209">
    <property type="component" value="Unassembled WGS sequence"/>
</dbReference>
<evidence type="ECO:0000256" key="4">
    <source>
        <dbReference type="ARBA" id="ARBA00022963"/>
    </source>
</evidence>
<dbReference type="Gene3D" id="3.40.50.1820">
    <property type="entry name" value="alpha/beta hydrolase"/>
    <property type="match status" value="1"/>
</dbReference>
<name>A0A1R2CQV6_9CILI</name>
<evidence type="ECO:0000256" key="2">
    <source>
        <dbReference type="ARBA" id="ARBA00022729"/>
    </source>
</evidence>
<keyword evidence="4" id="KW-0442">Lipid degradation</keyword>
<protein>
    <recommendedName>
        <fullName evidence="7">AB hydrolase-1 domain-containing protein</fullName>
    </recommendedName>
</protein>
<keyword evidence="6" id="KW-0325">Glycoprotein</keyword>
<evidence type="ECO:0000256" key="3">
    <source>
        <dbReference type="ARBA" id="ARBA00022801"/>
    </source>
</evidence>
<dbReference type="EMBL" id="MPUH01000082">
    <property type="protein sequence ID" value="OMJ91388.1"/>
    <property type="molecule type" value="Genomic_DNA"/>
</dbReference>
<sequence length="397" mass="45398">MKAIGKALIAFPLFYGSYQYYMLSKRQVPKEATMTFQEYCEYKGLSVQSHLVTTQDGYNLTLFRVSKGKEPDKNKTPVIMVHGLTHSSISFVIAQNSTPPAVRLIDEGYDVWLLNTRGNYYSRTHQTLDPKSKEYWQWCSNHIGQYDIPASIDYVLKGTGKKRINYIGHSQGGFVGLYCLTMLPKYGEKVNVMVVWAPPGGGKIAAKSQYLADIFKESFLQDLESKGINFIADWSPIPNDSAVYAYTFPYLAAWKYKDKYDVSLEKEDASVLSIYLQQFSGGTSVMNLRYLQQLIQRNAPIAYMFDYGKDENIKKYGQEIPPIIHYANIRAKIAVMYGKHDDVCTMDNGENLAALLPKRWLIFKKFDYDVDHAGFAVSPNQKHMDDVLKIFKEHELQ</sequence>
<dbReference type="AlphaFoldDB" id="A0A1R2CQV6"/>
<dbReference type="GO" id="GO:0016042">
    <property type="term" value="P:lipid catabolic process"/>
    <property type="evidence" value="ECO:0007669"/>
    <property type="project" value="UniProtKB-KW"/>
</dbReference>
<accession>A0A1R2CQV6</accession>
<keyword evidence="9" id="KW-1185">Reference proteome</keyword>
<dbReference type="SUPFAM" id="SSF53474">
    <property type="entry name" value="alpha/beta-Hydrolases"/>
    <property type="match status" value="1"/>
</dbReference>
<proteinExistence type="inferred from homology"/>
<keyword evidence="5" id="KW-0443">Lipid metabolism</keyword>